<dbReference type="Pfam" id="PF13468">
    <property type="entry name" value="Glyoxalase_3"/>
    <property type="match status" value="1"/>
</dbReference>
<protein>
    <submittedName>
        <fullName evidence="2">VOC family protein</fullName>
    </submittedName>
</protein>
<organism evidence="2 3">
    <name type="scientific">Kurthia sibirica</name>
    <dbReference type="NCBI Taxonomy" id="202750"/>
    <lineage>
        <taxon>Bacteria</taxon>
        <taxon>Bacillati</taxon>
        <taxon>Bacillota</taxon>
        <taxon>Bacilli</taxon>
        <taxon>Bacillales</taxon>
        <taxon>Caryophanaceae</taxon>
        <taxon>Kurthia</taxon>
    </lineage>
</organism>
<dbReference type="RefSeq" id="WP_109306497.1">
    <property type="nucleotide sequence ID" value="NZ_BJUF01000005.1"/>
</dbReference>
<name>A0A2U3AKC4_9BACL</name>
<keyword evidence="3" id="KW-1185">Reference proteome</keyword>
<reference evidence="2 3" key="1">
    <citation type="submission" date="2018-05" db="EMBL/GenBank/DDBJ databases">
        <title>Kurthia sibirica genome sequence.</title>
        <authorList>
            <person name="Maclea K.S."/>
            <person name="Goen A.E."/>
        </authorList>
    </citation>
    <scope>NUCLEOTIDE SEQUENCE [LARGE SCALE GENOMIC DNA]</scope>
    <source>
        <strain evidence="2 3">ATCC 49154</strain>
    </source>
</reference>
<accession>A0A2U3AKC4</accession>
<dbReference type="InterPro" id="IPR025870">
    <property type="entry name" value="Glyoxalase-like_dom"/>
</dbReference>
<dbReference type="EMBL" id="QFVR01000014">
    <property type="protein sequence ID" value="PWI24954.1"/>
    <property type="molecule type" value="Genomic_DNA"/>
</dbReference>
<evidence type="ECO:0000313" key="3">
    <source>
        <dbReference type="Proteomes" id="UP000245938"/>
    </source>
</evidence>
<evidence type="ECO:0000259" key="1">
    <source>
        <dbReference type="Pfam" id="PF13468"/>
    </source>
</evidence>
<dbReference type="PANTHER" id="PTHR40265:SF1">
    <property type="entry name" value="GLYOXALASE-LIKE DOMAIN-CONTAINING PROTEIN"/>
    <property type="match status" value="1"/>
</dbReference>
<dbReference type="OrthoDB" id="9111355at2"/>
<gene>
    <name evidence="2" type="ORF">DEX24_11105</name>
</gene>
<dbReference type="InterPro" id="IPR029068">
    <property type="entry name" value="Glyas_Bleomycin-R_OHBP_Dase"/>
</dbReference>
<feature type="domain" description="Glyoxalase-like" evidence="1">
    <location>
        <begin position="4"/>
        <end position="194"/>
    </location>
</feature>
<proteinExistence type="predicted"/>
<dbReference type="Gene3D" id="3.10.180.10">
    <property type="entry name" value="2,3-Dihydroxybiphenyl 1,2-Dioxygenase, domain 1"/>
    <property type="match status" value="1"/>
</dbReference>
<evidence type="ECO:0000313" key="2">
    <source>
        <dbReference type="EMBL" id="PWI24954.1"/>
    </source>
</evidence>
<sequence length="230" mass="26734">MFELDHVVYFTKKSPSTIAQEEIIEGIHPVVGGQHLKWGTHNALLYTKSSYIEWLSIEDASRAQETSHPLIKQLLFDLEDHEGFSSLCLRSDNLDKMNRYFIKMGYKTSGVLPSERMTTSGEVIRWKMLFINQKTDNSLPYPFFIEWQQAAEERFERLRSEGALTPENESLTIKRCIFHVHDVEKKLTQWSRLLSLPTKGNVLKLSNTLFEFVESTDDKERLTFVDIVKA</sequence>
<comment type="caution">
    <text evidence="2">The sequence shown here is derived from an EMBL/GenBank/DDBJ whole genome shotgun (WGS) entry which is preliminary data.</text>
</comment>
<dbReference type="Proteomes" id="UP000245938">
    <property type="component" value="Unassembled WGS sequence"/>
</dbReference>
<dbReference type="AlphaFoldDB" id="A0A2U3AKC4"/>
<dbReference type="PANTHER" id="PTHR40265">
    <property type="entry name" value="BLL2707 PROTEIN"/>
    <property type="match status" value="1"/>
</dbReference>